<dbReference type="InterPro" id="IPR038765">
    <property type="entry name" value="Papain-like_cys_pep_sf"/>
</dbReference>
<protein>
    <recommendedName>
        <fullName evidence="4">Androglobin</fullName>
    </recommendedName>
</protein>
<organism evidence="2 3">
    <name type="scientific">Denticeps clupeoides</name>
    <name type="common">denticle herring</name>
    <dbReference type="NCBI Taxonomy" id="299321"/>
    <lineage>
        <taxon>Eukaryota</taxon>
        <taxon>Metazoa</taxon>
        <taxon>Chordata</taxon>
        <taxon>Craniata</taxon>
        <taxon>Vertebrata</taxon>
        <taxon>Euteleostomi</taxon>
        <taxon>Actinopterygii</taxon>
        <taxon>Neopterygii</taxon>
        <taxon>Teleostei</taxon>
        <taxon>Clupei</taxon>
        <taxon>Clupeiformes</taxon>
        <taxon>Denticipitoidei</taxon>
        <taxon>Denticipitidae</taxon>
        <taxon>Denticeps</taxon>
    </lineage>
</organism>
<evidence type="ECO:0000313" key="3">
    <source>
        <dbReference type="Proteomes" id="UP000694580"/>
    </source>
</evidence>
<dbReference type="InterPro" id="IPR053033">
    <property type="entry name" value="Androglobin-like"/>
</dbReference>
<dbReference type="PANTHER" id="PTHR46298:SF1">
    <property type="entry name" value="ANDROGLOBIN"/>
    <property type="match status" value="1"/>
</dbReference>
<feature type="region of interest" description="Disordered" evidence="1">
    <location>
        <begin position="1"/>
        <end position="43"/>
    </location>
</feature>
<evidence type="ECO:0000313" key="2">
    <source>
        <dbReference type="Ensembl" id="ENSDCDP00010055483.1"/>
    </source>
</evidence>
<keyword evidence="3" id="KW-1185">Reference proteome</keyword>
<reference evidence="2" key="2">
    <citation type="submission" date="2025-08" db="UniProtKB">
        <authorList>
            <consortium name="Ensembl"/>
        </authorList>
    </citation>
    <scope>IDENTIFICATION</scope>
</reference>
<dbReference type="GeneTree" id="ENSGT00390000014904"/>
<name>A0AAY4ED48_9TELE</name>
<evidence type="ECO:0008006" key="4">
    <source>
        <dbReference type="Google" id="ProtNLM"/>
    </source>
</evidence>
<dbReference type="Ensembl" id="ENSDCDT00010066083.1">
    <property type="protein sequence ID" value="ENSDCDP00010055483.1"/>
    <property type="gene ID" value="ENSDCDG00010031826.1"/>
</dbReference>
<dbReference type="PANTHER" id="PTHR46298">
    <property type="entry name" value="ANDROGLOBIN"/>
    <property type="match status" value="1"/>
</dbReference>
<feature type="compositionally biased region" description="Basic and acidic residues" evidence="1">
    <location>
        <begin position="24"/>
        <end position="37"/>
    </location>
</feature>
<dbReference type="Proteomes" id="UP000694580">
    <property type="component" value="Chromosome 14"/>
</dbReference>
<reference evidence="2 3" key="1">
    <citation type="submission" date="2020-06" db="EMBL/GenBank/DDBJ databases">
        <authorList>
            <consortium name="Wellcome Sanger Institute Data Sharing"/>
        </authorList>
    </citation>
    <scope>NUCLEOTIDE SEQUENCE [LARGE SCALE GENOMIC DNA]</scope>
</reference>
<reference evidence="2" key="3">
    <citation type="submission" date="2025-09" db="UniProtKB">
        <authorList>
            <consortium name="Ensembl"/>
        </authorList>
    </citation>
    <scope>IDENTIFICATION</scope>
</reference>
<proteinExistence type="predicted"/>
<sequence length="201" mass="22810">MSKASVKKRESLSSRVGSSLGHATSKDASESSGEHSRGRVPFWPEWNEAEVNAEKWDSSKGKDTRSGKSSYTHFFEDPEGRVEMPTSLKVHSWIRLCSLLFLQTPVVVENETTINLTSANEHLLCSELMRWLISEIYILWKVCSAGKEKVVSTETNPDVWKPWEHIYSLCKVGRGHQPLYNTFGKYVVKLYWMTGAPEIIG</sequence>
<dbReference type="SUPFAM" id="SSF54001">
    <property type="entry name" value="Cysteine proteinases"/>
    <property type="match status" value="1"/>
</dbReference>
<accession>A0AAY4ED48</accession>
<dbReference type="AlphaFoldDB" id="A0AAY4ED48"/>
<evidence type="ECO:0000256" key="1">
    <source>
        <dbReference type="SAM" id="MobiDB-lite"/>
    </source>
</evidence>